<dbReference type="InterPro" id="IPR000629">
    <property type="entry name" value="RNA-helicase_DEAD-box_CS"/>
</dbReference>
<evidence type="ECO:0000256" key="9">
    <source>
        <dbReference type="SAM" id="MobiDB-lite"/>
    </source>
</evidence>
<dbReference type="InterPro" id="IPR011545">
    <property type="entry name" value="DEAD/DEAH_box_helicase_dom"/>
</dbReference>
<dbReference type="InterPro" id="IPR027417">
    <property type="entry name" value="P-loop_NTPase"/>
</dbReference>
<dbReference type="Gene3D" id="3.40.50.300">
    <property type="entry name" value="P-loop containing nucleotide triphosphate hydrolases"/>
    <property type="match status" value="2"/>
</dbReference>
<dbReference type="NCBIfam" id="NF002340">
    <property type="entry name" value="PRK01297.1"/>
    <property type="match status" value="1"/>
</dbReference>
<comment type="caution">
    <text evidence="13">The sequence shown here is derived from an EMBL/GenBank/DDBJ whole genome shotgun (WGS) entry which is preliminary data.</text>
</comment>
<comment type="subunit">
    <text evidence="7">Component of the RNA degradosome, which is a multiprotein complex involved in RNA processing and mRNA degradation.</text>
</comment>
<keyword evidence="14" id="KW-1185">Reference proteome</keyword>
<dbReference type="AlphaFoldDB" id="A0A4P9VPS8"/>
<dbReference type="PANTHER" id="PTHR47959:SF10">
    <property type="entry name" value="ATP-DEPENDENT RNA HELICASE RHLB"/>
    <property type="match status" value="1"/>
</dbReference>
<dbReference type="GO" id="GO:0016887">
    <property type="term" value="F:ATP hydrolysis activity"/>
    <property type="evidence" value="ECO:0007669"/>
    <property type="project" value="RHEA"/>
</dbReference>
<reference evidence="13 14" key="1">
    <citation type="submission" date="2017-04" db="EMBL/GenBank/DDBJ databases">
        <title>Draft genome sequence of Zooshikella ganghwensis VG4 isolated from Red Sea sediments.</title>
        <authorList>
            <person name="Rehman Z."/>
            <person name="Alam I."/>
            <person name="Kamau A."/>
            <person name="Bajic V."/>
            <person name="Leiknes T."/>
        </authorList>
    </citation>
    <scope>NUCLEOTIDE SEQUENCE [LARGE SCALE GENOMIC DNA]</scope>
    <source>
        <strain evidence="13 14">VG4</strain>
    </source>
</reference>
<dbReference type="PANTHER" id="PTHR47959">
    <property type="entry name" value="ATP-DEPENDENT RNA HELICASE RHLE-RELATED"/>
    <property type="match status" value="1"/>
</dbReference>
<dbReference type="GO" id="GO:0003724">
    <property type="term" value="F:RNA helicase activity"/>
    <property type="evidence" value="ECO:0007669"/>
    <property type="project" value="UniProtKB-UniRule"/>
</dbReference>
<dbReference type="InterPro" id="IPR014001">
    <property type="entry name" value="Helicase_ATP-bd"/>
</dbReference>
<dbReference type="PROSITE" id="PS00039">
    <property type="entry name" value="DEAD_ATP_HELICASE"/>
    <property type="match status" value="1"/>
</dbReference>
<feature type="compositionally biased region" description="Low complexity" evidence="9">
    <location>
        <begin position="17"/>
        <end position="33"/>
    </location>
</feature>
<dbReference type="EC" id="3.6.4.13" evidence="7"/>
<feature type="compositionally biased region" description="Basic residues" evidence="9">
    <location>
        <begin position="479"/>
        <end position="493"/>
    </location>
</feature>
<feature type="domain" description="Helicase C-terminal" evidence="11">
    <location>
        <begin position="310"/>
        <end position="472"/>
    </location>
</feature>
<dbReference type="SUPFAM" id="SSF52540">
    <property type="entry name" value="P-loop containing nucleoside triphosphate hydrolases"/>
    <property type="match status" value="1"/>
</dbReference>
<dbReference type="InterPro" id="IPR044742">
    <property type="entry name" value="DEAD/DEAH_RhlB"/>
</dbReference>
<dbReference type="SMART" id="SM00487">
    <property type="entry name" value="DEXDc"/>
    <property type="match status" value="1"/>
</dbReference>
<dbReference type="GO" id="GO:0006401">
    <property type="term" value="P:RNA catabolic process"/>
    <property type="evidence" value="ECO:0007669"/>
    <property type="project" value="UniProtKB-UniRule"/>
</dbReference>
<organism evidence="13 14">
    <name type="scientific">Zooshikella ganghwensis</name>
    <dbReference type="NCBI Taxonomy" id="202772"/>
    <lineage>
        <taxon>Bacteria</taxon>
        <taxon>Pseudomonadati</taxon>
        <taxon>Pseudomonadota</taxon>
        <taxon>Gammaproteobacteria</taxon>
        <taxon>Oceanospirillales</taxon>
        <taxon>Zooshikellaceae</taxon>
        <taxon>Zooshikella</taxon>
    </lineage>
</organism>
<dbReference type="GO" id="GO:0005829">
    <property type="term" value="C:cytosol"/>
    <property type="evidence" value="ECO:0007669"/>
    <property type="project" value="TreeGrafter"/>
</dbReference>
<dbReference type="CDD" id="cd00268">
    <property type="entry name" value="DEADc"/>
    <property type="match status" value="1"/>
</dbReference>
<dbReference type="CDD" id="cd18787">
    <property type="entry name" value="SF2_C_DEAD"/>
    <property type="match status" value="1"/>
</dbReference>
<comment type="catalytic activity">
    <reaction evidence="7">
        <text>ATP + H2O = ADP + phosphate + H(+)</text>
        <dbReference type="Rhea" id="RHEA:13065"/>
        <dbReference type="ChEBI" id="CHEBI:15377"/>
        <dbReference type="ChEBI" id="CHEBI:15378"/>
        <dbReference type="ChEBI" id="CHEBI:30616"/>
        <dbReference type="ChEBI" id="CHEBI:43474"/>
        <dbReference type="ChEBI" id="CHEBI:456216"/>
        <dbReference type="EC" id="3.6.4.13"/>
    </reaction>
</comment>
<dbReference type="EMBL" id="NDXW01000001">
    <property type="protein sequence ID" value="RDH45505.1"/>
    <property type="molecule type" value="Genomic_DNA"/>
</dbReference>
<dbReference type="InterPro" id="IPR001650">
    <property type="entry name" value="Helicase_C-like"/>
</dbReference>
<dbReference type="PROSITE" id="PS51194">
    <property type="entry name" value="HELICASE_CTER"/>
    <property type="match status" value="1"/>
</dbReference>
<keyword evidence="2 7" id="KW-0547">Nucleotide-binding</keyword>
<protein>
    <recommendedName>
        <fullName evidence="7">ATP-dependent RNA helicase RhlB</fullName>
        <ecNumber evidence="7">3.6.4.13</ecNumber>
    </recommendedName>
</protein>
<gene>
    <name evidence="7" type="primary">rhlB</name>
    <name evidence="13" type="ORF">B9G39_19775</name>
</gene>
<proteinExistence type="inferred from homology"/>
<dbReference type="InterPro" id="IPR023554">
    <property type="entry name" value="RNA_helicase_ATP-dep_RhlB"/>
</dbReference>
<evidence type="ECO:0000256" key="7">
    <source>
        <dbReference type="HAMAP-Rule" id="MF_00661"/>
    </source>
</evidence>
<comment type="subcellular location">
    <subcellularLocation>
        <location evidence="7">Cytoplasm</location>
    </subcellularLocation>
</comment>
<dbReference type="Pfam" id="PF00271">
    <property type="entry name" value="Helicase_C"/>
    <property type="match status" value="1"/>
</dbReference>
<sequence>MLLKRIKHILKKRTDTAQESTTHHASTTTPSKTNPNQTGDHKKAARNQQKTTRQHQNKRKPDHRAPKTRRQTNWDISQFVVHPEPGKTRFHDFNLPSPLMHAIQDQGFQYCTPIQAEVLGITLEGCDAIGKAQTGTGKTAAFLISTIKQLLEVPPPEPRYTGEPRALVLAPTRELALQICKDAEALTKYTPLNVINLVGGMDYEKQLRQLNTDYCDIVVATPGRLLDFLQRRDIFLDLIEILIIDEADRMLDMGFIPQVRRIVRATPRCGDRQTLLFSATFTQDILNLSEQWTYKPTKVEIEPETVATNTVEQKLYLVTEQDKFTVLCNILQEQGECRTIVFANRRDETRHIADKLKHQGFKAALLSGEVHQQKRIKTLENFKSGVITVMVATDVAGRGIHIDDVNLVINYALPEDPEDYVHRIGRTGRAGKKGMAISFAGENDAFALPAIEALLGKKLDYQQPPENVFKPLDIPPQKMQRRPPRKHHKKYQR</sequence>
<evidence type="ECO:0000259" key="12">
    <source>
        <dbReference type="PROSITE" id="PS51195"/>
    </source>
</evidence>
<evidence type="ECO:0000256" key="3">
    <source>
        <dbReference type="ARBA" id="ARBA00022801"/>
    </source>
</evidence>
<dbReference type="GO" id="GO:0003723">
    <property type="term" value="F:RNA binding"/>
    <property type="evidence" value="ECO:0007669"/>
    <property type="project" value="UniProtKB-UniRule"/>
</dbReference>
<evidence type="ECO:0000256" key="8">
    <source>
        <dbReference type="PROSITE-ProRule" id="PRU00552"/>
    </source>
</evidence>
<evidence type="ECO:0000256" key="4">
    <source>
        <dbReference type="ARBA" id="ARBA00022806"/>
    </source>
</evidence>
<dbReference type="InterPro" id="IPR050079">
    <property type="entry name" value="DEAD_box_RNA_helicase"/>
</dbReference>
<feature type="compositionally biased region" description="Basic residues" evidence="9">
    <location>
        <begin position="52"/>
        <end position="70"/>
    </location>
</feature>
<dbReference type="Proteomes" id="UP000257039">
    <property type="component" value="Unassembled WGS sequence"/>
</dbReference>
<comment type="similarity">
    <text evidence="7">Belongs to the DEAD box helicase family. RhlB subfamily.</text>
</comment>
<feature type="region of interest" description="Disordered" evidence="9">
    <location>
        <begin position="1"/>
        <end position="75"/>
    </location>
</feature>
<dbReference type="SMART" id="SM00490">
    <property type="entry name" value="HELICc"/>
    <property type="match status" value="1"/>
</dbReference>
<feature type="region of interest" description="Disordered" evidence="9">
    <location>
        <begin position="466"/>
        <end position="493"/>
    </location>
</feature>
<dbReference type="HAMAP" id="MF_00661">
    <property type="entry name" value="DEAD_helicase_RhlB"/>
    <property type="match status" value="1"/>
</dbReference>
<evidence type="ECO:0000256" key="1">
    <source>
        <dbReference type="ARBA" id="ARBA00022490"/>
    </source>
</evidence>
<dbReference type="InterPro" id="IPR014014">
    <property type="entry name" value="RNA_helicase_DEAD_Q_motif"/>
</dbReference>
<accession>A0A4P9VPS8</accession>
<dbReference type="Pfam" id="PF00270">
    <property type="entry name" value="DEAD"/>
    <property type="match status" value="1"/>
</dbReference>
<evidence type="ECO:0000259" key="10">
    <source>
        <dbReference type="PROSITE" id="PS51192"/>
    </source>
</evidence>
<feature type="domain" description="DEAD-box RNA helicase Q" evidence="12">
    <location>
        <begin position="88"/>
        <end position="116"/>
    </location>
</feature>
<name>A0A4P9VPS8_9GAMM</name>
<evidence type="ECO:0000313" key="14">
    <source>
        <dbReference type="Proteomes" id="UP000257039"/>
    </source>
</evidence>
<comment type="function">
    <text evidence="7">DEAD-box RNA helicase involved in RNA degradation. Has RNA-dependent ATPase activity and unwinds double-stranded RNA.</text>
</comment>
<keyword evidence="3 7" id="KW-0378">Hydrolase</keyword>
<keyword evidence="1 7" id="KW-0963">Cytoplasm</keyword>
<keyword evidence="6 7" id="KW-0694">RNA-binding</keyword>
<dbReference type="PROSITE" id="PS51195">
    <property type="entry name" value="Q_MOTIF"/>
    <property type="match status" value="1"/>
</dbReference>
<dbReference type="PROSITE" id="PS51192">
    <property type="entry name" value="HELICASE_ATP_BIND_1"/>
    <property type="match status" value="1"/>
</dbReference>
<evidence type="ECO:0000256" key="6">
    <source>
        <dbReference type="ARBA" id="ARBA00022884"/>
    </source>
</evidence>
<feature type="short sequence motif" description="Q motif" evidence="8">
    <location>
        <begin position="88"/>
        <end position="116"/>
    </location>
</feature>
<evidence type="ECO:0000256" key="5">
    <source>
        <dbReference type="ARBA" id="ARBA00022840"/>
    </source>
</evidence>
<keyword evidence="5 7" id="KW-0067">ATP-binding</keyword>
<dbReference type="GO" id="GO:0005524">
    <property type="term" value="F:ATP binding"/>
    <property type="evidence" value="ECO:0007669"/>
    <property type="project" value="UniProtKB-UniRule"/>
</dbReference>
<feature type="compositionally biased region" description="Basic residues" evidence="9">
    <location>
        <begin position="1"/>
        <end position="11"/>
    </location>
</feature>
<evidence type="ECO:0000313" key="13">
    <source>
        <dbReference type="EMBL" id="RDH45505.1"/>
    </source>
</evidence>
<feature type="domain" description="Helicase ATP-binding" evidence="10">
    <location>
        <begin position="119"/>
        <end position="299"/>
    </location>
</feature>
<evidence type="ECO:0000256" key="2">
    <source>
        <dbReference type="ARBA" id="ARBA00022741"/>
    </source>
</evidence>
<evidence type="ECO:0000259" key="11">
    <source>
        <dbReference type="PROSITE" id="PS51194"/>
    </source>
</evidence>
<keyword evidence="4 7" id="KW-0347">Helicase</keyword>